<name>A0AAW9CBC4_KLUCR</name>
<dbReference type="InterPro" id="IPR033420">
    <property type="entry name" value="GAPES1"/>
</dbReference>
<evidence type="ECO:0000256" key="3">
    <source>
        <dbReference type="ARBA" id="ARBA00012528"/>
    </source>
</evidence>
<comment type="pathway">
    <text evidence="2">Purine metabolism; 3',5'-cyclic di-GMP biosynthesis.</text>
</comment>
<dbReference type="GO" id="GO:0052621">
    <property type="term" value="F:diguanylate cyclase activity"/>
    <property type="evidence" value="ECO:0007669"/>
    <property type="project" value="UniProtKB-EC"/>
</dbReference>
<dbReference type="PANTHER" id="PTHR45138">
    <property type="entry name" value="REGULATORY COMPONENTS OF SENSORY TRANSDUCTION SYSTEM"/>
    <property type="match status" value="1"/>
</dbReference>
<dbReference type="Pfam" id="PF00990">
    <property type="entry name" value="GGDEF"/>
    <property type="match status" value="1"/>
</dbReference>
<dbReference type="GO" id="GO:0005886">
    <property type="term" value="C:plasma membrane"/>
    <property type="evidence" value="ECO:0007669"/>
    <property type="project" value="TreeGrafter"/>
</dbReference>
<gene>
    <name evidence="8" type="primary">dgcJ</name>
    <name evidence="8" type="ORF">QWU01_18285</name>
</gene>
<comment type="catalytic activity">
    <reaction evidence="5">
        <text>2 GTP = 3',3'-c-di-GMP + 2 diphosphate</text>
        <dbReference type="Rhea" id="RHEA:24898"/>
        <dbReference type="ChEBI" id="CHEBI:33019"/>
        <dbReference type="ChEBI" id="CHEBI:37565"/>
        <dbReference type="ChEBI" id="CHEBI:58805"/>
        <dbReference type="EC" id="2.7.7.65"/>
    </reaction>
</comment>
<dbReference type="AlphaFoldDB" id="A0AAW9CBC4"/>
<keyword evidence="8" id="KW-0808">Transferase</keyword>
<evidence type="ECO:0000259" key="7">
    <source>
        <dbReference type="PROSITE" id="PS50887"/>
    </source>
</evidence>
<dbReference type="GO" id="GO:0043709">
    <property type="term" value="P:cell adhesion involved in single-species biofilm formation"/>
    <property type="evidence" value="ECO:0007669"/>
    <property type="project" value="TreeGrafter"/>
</dbReference>
<dbReference type="EC" id="2.7.7.65" evidence="3"/>
<keyword evidence="6" id="KW-0472">Membrane</keyword>
<dbReference type="InterPro" id="IPR043128">
    <property type="entry name" value="Rev_trsase/Diguanyl_cyclase"/>
</dbReference>
<evidence type="ECO:0000256" key="6">
    <source>
        <dbReference type="SAM" id="Phobius"/>
    </source>
</evidence>
<dbReference type="SUPFAM" id="SSF55073">
    <property type="entry name" value="Nucleotide cyclase"/>
    <property type="match status" value="1"/>
</dbReference>
<reference evidence="8" key="1">
    <citation type="journal article" date="2023" name="J Glob Antimicrob Resist">
        <title>Emergence of NDM-1 and KPC-3 carbapenemases in Kluyvera cryocrescens: Investigating genetic heterogeneity and acquisition routes of blaNDM-1 in Enterobacterales species in Portugal.</title>
        <authorList>
            <person name="Loiodice M."/>
            <person name="Ribeiro M."/>
            <person name="Peixe L."/>
            <person name="Novais A."/>
        </authorList>
    </citation>
    <scope>NUCLEOTIDE SEQUENCE</scope>
    <source>
        <strain evidence="8">K629</strain>
    </source>
</reference>
<feature type="transmembrane region" description="Helical" evidence="6">
    <location>
        <begin position="311"/>
        <end position="333"/>
    </location>
</feature>
<dbReference type="Gene3D" id="3.30.70.270">
    <property type="match status" value="1"/>
</dbReference>
<dbReference type="InterPro" id="IPR029787">
    <property type="entry name" value="Nucleotide_cyclase"/>
</dbReference>
<keyword evidence="4" id="KW-0547">Nucleotide-binding</keyword>
<keyword evidence="4" id="KW-0342">GTP-binding</keyword>
<dbReference type="InterPro" id="IPR000160">
    <property type="entry name" value="GGDEF_dom"/>
</dbReference>
<protein>
    <recommendedName>
        <fullName evidence="3">diguanylate cyclase</fullName>
        <ecNumber evidence="3">2.7.7.65</ecNumber>
    </recommendedName>
</protein>
<keyword evidence="8" id="KW-0548">Nucleotidyltransferase</keyword>
<dbReference type="NCBIfam" id="TIGR00254">
    <property type="entry name" value="GGDEF"/>
    <property type="match status" value="1"/>
</dbReference>
<dbReference type="PANTHER" id="PTHR45138:SF22">
    <property type="entry name" value="DIGUANYLATE CYCLASE DGCJ-RELATED"/>
    <property type="match status" value="1"/>
</dbReference>
<evidence type="ECO:0000256" key="2">
    <source>
        <dbReference type="ARBA" id="ARBA00004665"/>
    </source>
</evidence>
<dbReference type="InterPro" id="IPR050469">
    <property type="entry name" value="Diguanylate_Cyclase"/>
</dbReference>
<dbReference type="Proteomes" id="UP001276300">
    <property type="component" value="Unassembled WGS sequence"/>
</dbReference>
<dbReference type="PROSITE" id="PS50887">
    <property type="entry name" value="GGDEF"/>
    <property type="match status" value="1"/>
</dbReference>
<evidence type="ECO:0000313" key="9">
    <source>
        <dbReference type="Proteomes" id="UP001276300"/>
    </source>
</evidence>
<evidence type="ECO:0000313" key="8">
    <source>
        <dbReference type="EMBL" id="MDW3778755.1"/>
    </source>
</evidence>
<evidence type="ECO:0000256" key="5">
    <source>
        <dbReference type="ARBA" id="ARBA00034247"/>
    </source>
</evidence>
<feature type="domain" description="GGDEF" evidence="7">
    <location>
        <begin position="380"/>
        <end position="506"/>
    </location>
</feature>
<dbReference type="CDD" id="cd01949">
    <property type="entry name" value="GGDEF"/>
    <property type="match status" value="1"/>
</dbReference>
<keyword evidence="6" id="KW-0812">Transmembrane</keyword>
<dbReference type="GO" id="GO:0005525">
    <property type="term" value="F:GTP binding"/>
    <property type="evidence" value="ECO:0007669"/>
    <property type="project" value="UniProtKB-KW"/>
</dbReference>
<dbReference type="RefSeq" id="WP_318242905.1">
    <property type="nucleotide sequence ID" value="NZ_JAUEQX010000016.1"/>
</dbReference>
<dbReference type="Pfam" id="PF17155">
    <property type="entry name" value="GAPES1"/>
    <property type="match status" value="1"/>
</dbReference>
<proteinExistence type="predicted"/>
<dbReference type="GO" id="GO:1902201">
    <property type="term" value="P:negative regulation of bacterial-type flagellum-dependent cell motility"/>
    <property type="evidence" value="ECO:0007669"/>
    <property type="project" value="TreeGrafter"/>
</dbReference>
<sequence length="506" mass="57890">MLHKKYLFAISIIIALTTSLFASIFINETQRLRNYLGYVAENGKSALFFEEFINQRIASQLSKDFATAHSNDSDLNAQQVCAKIEKIGDVSGFNLTRKNVTEIDGTLQTRNTDCKSWSRDLPALADINKTIFRNEGKYSFSNYNGYLFDDIRYYIDLANNYIYINKLVDTNRYTFNNWLVADGNAINISKSAQTIEIDNTALVDLFSGESITSRIYEDGYTQQNIISMLTPVFDRDNLKGIFITDISVESLATSFFTADRPFLWRFLNLYVTDNNSGAEIQFHKPKYPTLATMNHEEEITSHYTLHVKLGYIYILINNAWLVILYLISTLVICKYIKTQFIKNELLSSDNAIDSMTGLYNKKILTPALHEKIQLLIARNIAITVIAIDSDGLKNINDTLGHHVGDKVIQNLGMALSLSIRKSDYGIRLHGDEFSLILIDNTLRSSHVIISRIHEKLAIIDRKKLVNFSYGCYQLTKDDTLESAFLRADSLLYQHKRDKYDYRNAKK</sequence>
<dbReference type="EMBL" id="JAUEQX010000016">
    <property type="protein sequence ID" value="MDW3778755.1"/>
    <property type="molecule type" value="Genomic_DNA"/>
</dbReference>
<keyword evidence="6" id="KW-1133">Transmembrane helix</keyword>
<organism evidence="8 9">
    <name type="scientific">Kluyvera cryocrescens</name>
    <name type="common">Kluyvera citrophila</name>
    <dbReference type="NCBI Taxonomy" id="580"/>
    <lineage>
        <taxon>Bacteria</taxon>
        <taxon>Pseudomonadati</taxon>
        <taxon>Pseudomonadota</taxon>
        <taxon>Gammaproteobacteria</taxon>
        <taxon>Enterobacterales</taxon>
        <taxon>Enterobacteriaceae</taxon>
        <taxon>Kluyvera</taxon>
    </lineage>
</organism>
<dbReference type="InterPro" id="IPR049828">
    <property type="entry name" value="DgcJ_diguan"/>
</dbReference>
<dbReference type="NCBIfam" id="NF040885">
    <property type="entry name" value="diguan_DgcJ"/>
    <property type="match status" value="1"/>
</dbReference>
<dbReference type="SMART" id="SM00267">
    <property type="entry name" value="GGDEF"/>
    <property type="match status" value="1"/>
</dbReference>
<accession>A0AAW9CBC4</accession>
<evidence type="ECO:0000256" key="4">
    <source>
        <dbReference type="ARBA" id="ARBA00023134"/>
    </source>
</evidence>
<comment type="cofactor">
    <cofactor evidence="1">
        <name>Mg(2+)</name>
        <dbReference type="ChEBI" id="CHEBI:18420"/>
    </cofactor>
</comment>
<evidence type="ECO:0000256" key="1">
    <source>
        <dbReference type="ARBA" id="ARBA00001946"/>
    </source>
</evidence>
<comment type="caution">
    <text evidence="8">The sequence shown here is derived from an EMBL/GenBank/DDBJ whole genome shotgun (WGS) entry which is preliminary data.</text>
</comment>